<dbReference type="Pfam" id="PF00591">
    <property type="entry name" value="Glycos_transf_3"/>
    <property type="match status" value="1"/>
</dbReference>
<keyword evidence="7" id="KW-1185">Reference proteome</keyword>
<dbReference type="InterPro" id="IPR036320">
    <property type="entry name" value="Glycosyl_Trfase_fam3_N_dom_sf"/>
</dbReference>
<accession>A0A7X8TK91</accession>
<dbReference type="InterPro" id="IPR013102">
    <property type="entry name" value="PYNP_C"/>
</dbReference>
<dbReference type="InterPro" id="IPR018090">
    <property type="entry name" value="Pyrmidine_PPas_bac/euk"/>
</dbReference>
<evidence type="ECO:0000259" key="5">
    <source>
        <dbReference type="SMART" id="SM00941"/>
    </source>
</evidence>
<dbReference type="PROSITE" id="PS00647">
    <property type="entry name" value="THYMID_PHOSPHORYLASE"/>
    <property type="match status" value="1"/>
</dbReference>
<dbReference type="Gene3D" id="3.90.1170.30">
    <property type="entry name" value="Pyrimidine nucleoside phosphorylase-like, C-terminal domain"/>
    <property type="match status" value="1"/>
</dbReference>
<dbReference type="InterPro" id="IPR017872">
    <property type="entry name" value="Pyrmidine_PPase_CS"/>
</dbReference>
<dbReference type="PIRSF" id="PIRSF000478">
    <property type="entry name" value="TP_PyNP"/>
    <property type="match status" value="1"/>
</dbReference>
<organism evidence="6 7">
    <name type="scientific">Nesterenkonia sedimenti</name>
    <dbReference type="NCBI Taxonomy" id="1463632"/>
    <lineage>
        <taxon>Bacteria</taxon>
        <taxon>Bacillati</taxon>
        <taxon>Actinomycetota</taxon>
        <taxon>Actinomycetes</taxon>
        <taxon>Micrococcales</taxon>
        <taxon>Micrococcaceae</taxon>
        <taxon>Nesterenkonia</taxon>
    </lineage>
</organism>
<sequence>MSSPETQAHDAVDLIRTKRDGGRLTGDQIRWLINAYTAGGVAEEQMSAMTMAVLLCGMDREEISHWTTAMINTGERMDFSSLRQADGSRRLTADKHSTGGVGDKITLPLAPLVASYGVPVPQLSGRGLGHTGGTLDKLESIPGWQAALSNQQVLDQLDSIGAVICAAGSGLAPADKKLYALRDVTGTVESIPMIAASIMSKKIAEGTDALVLDVKVGSGAFMKTAAEAAELARTMVALGTDVGVRTTALLTEMNTPLGKTAGNAVEVEESLEVLAGGGPEDVVELTVALAAEMLAGVGITDVDPAENLRNGKAMDTWRAMISAQQGDPDAALPKPKHEHVITAAESGTLSKLDAFAVGIAAWRLGAGRARKEDPVQAAAGVRIHAKPGDEVTAGTPLLTLQTDEAERIDRAEQALAEAVEITQQAAFSAPELISARITAQDL</sequence>
<dbReference type="SUPFAM" id="SSF47648">
    <property type="entry name" value="Nucleoside phosphorylase/phosphoribosyltransferase N-terminal domain"/>
    <property type="match status" value="1"/>
</dbReference>
<dbReference type="SUPFAM" id="SSF52418">
    <property type="entry name" value="Nucleoside phosphorylase/phosphoribosyltransferase catalytic domain"/>
    <property type="match status" value="1"/>
</dbReference>
<dbReference type="NCBIfam" id="NF004490">
    <property type="entry name" value="PRK05820.1"/>
    <property type="match status" value="1"/>
</dbReference>
<dbReference type="GO" id="GO:0005829">
    <property type="term" value="C:cytosol"/>
    <property type="evidence" value="ECO:0007669"/>
    <property type="project" value="TreeGrafter"/>
</dbReference>
<gene>
    <name evidence="6" type="ORF">HGQ17_10120</name>
</gene>
<dbReference type="SUPFAM" id="SSF54680">
    <property type="entry name" value="Pyrimidine nucleoside phosphorylase C-terminal domain"/>
    <property type="match status" value="1"/>
</dbReference>
<dbReference type="InterPro" id="IPR017459">
    <property type="entry name" value="Glycosyl_Trfase_fam3_N_dom"/>
</dbReference>
<evidence type="ECO:0000256" key="3">
    <source>
        <dbReference type="ARBA" id="ARBA00022676"/>
    </source>
</evidence>
<dbReference type="Proteomes" id="UP000523139">
    <property type="component" value="Unassembled WGS sequence"/>
</dbReference>
<comment type="similarity">
    <text evidence="1">Belongs to the thymidine/pyrimidine-nucleoside phosphorylase family.</text>
</comment>
<dbReference type="GO" id="GO:0006206">
    <property type="term" value="P:pyrimidine nucleobase metabolic process"/>
    <property type="evidence" value="ECO:0007669"/>
    <property type="project" value="InterPro"/>
</dbReference>
<evidence type="ECO:0000313" key="6">
    <source>
        <dbReference type="EMBL" id="NLS10340.1"/>
    </source>
</evidence>
<proteinExistence type="inferred from homology"/>
<dbReference type="NCBIfam" id="TIGR02644">
    <property type="entry name" value="Y_phosphoryl"/>
    <property type="match status" value="1"/>
</dbReference>
<dbReference type="EMBL" id="JABAHY010000009">
    <property type="protein sequence ID" value="NLS10340.1"/>
    <property type="molecule type" value="Genomic_DNA"/>
</dbReference>
<dbReference type="PANTHER" id="PTHR10515">
    <property type="entry name" value="THYMIDINE PHOSPHORYLASE"/>
    <property type="match status" value="1"/>
</dbReference>
<dbReference type="Pfam" id="PF02885">
    <property type="entry name" value="Glycos_trans_3N"/>
    <property type="match status" value="1"/>
</dbReference>
<dbReference type="FunFam" id="3.40.1030.10:FF:000001">
    <property type="entry name" value="Thymidine phosphorylase"/>
    <property type="match status" value="1"/>
</dbReference>
<comment type="subunit">
    <text evidence="2">Homodimer.</text>
</comment>
<name>A0A7X8TK91_9MICC</name>
<evidence type="ECO:0000256" key="1">
    <source>
        <dbReference type="ARBA" id="ARBA00006915"/>
    </source>
</evidence>
<evidence type="ECO:0000313" key="7">
    <source>
        <dbReference type="Proteomes" id="UP000523139"/>
    </source>
</evidence>
<protein>
    <submittedName>
        <fullName evidence="6">Thymidine phosphorylase</fullName>
        <ecNumber evidence="6">2.4.2.4</ecNumber>
    </submittedName>
</protein>
<dbReference type="GO" id="GO:0004645">
    <property type="term" value="F:1,4-alpha-oligoglucan phosphorylase activity"/>
    <property type="evidence" value="ECO:0007669"/>
    <property type="project" value="InterPro"/>
</dbReference>
<evidence type="ECO:0000256" key="2">
    <source>
        <dbReference type="ARBA" id="ARBA00011738"/>
    </source>
</evidence>
<dbReference type="InterPro" id="IPR000053">
    <property type="entry name" value="Thymidine/pyrmidine_PPase"/>
</dbReference>
<keyword evidence="3 6" id="KW-0328">Glycosyltransferase</keyword>
<dbReference type="Gene3D" id="1.20.970.10">
    <property type="entry name" value="Transferase, Pyrimidine Nucleoside Phosphorylase, Chain C"/>
    <property type="match status" value="1"/>
</dbReference>
<dbReference type="InterPro" id="IPR036566">
    <property type="entry name" value="PYNP-like_C_sf"/>
</dbReference>
<dbReference type="InterPro" id="IPR000312">
    <property type="entry name" value="Glycosyl_Trfase_fam3"/>
</dbReference>
<dbReference type="InterPro" id="IPR035902">
    <property type="entry name" value="Nuc_phospho_transferase"/>
</dbReference>
<reference evidence="6 7" key="1">
    <citation type="submission" date="2020-04" db="EMBL/GenBank/DDBJ databases">
        <title>Nesterenkonia sp. nov., isolated from marine sediment.</title>
        <authorList>
            <person name="Zhang G."/>
        </authorList>
    </citation>
    <scope>NUCLEOTIDE SEQUENCE [LARGE SCALE GENOMIC DNA]</scope>
    <source>
        <strain evidence="6 7">MY13</strain>
    </source>
</reference>
<dbReference type="RefSeq" id="WP_168887827.1">
    <property type="nucleotide sequence ID" value="NZ_JABAHY010000009.1"/>
</dbReference>
<dbReference type="AlphaFoldDB" id="A0A7X8TK91"/>
<dbReference type="SMART" id="SM00941">
    <property type="entry name" value="PYNP_C"/>
    <property type="match status" value="1"/>
</dbReference>
<evidence type="ECO:0000256" key="4">
    <source>
        <dbReference type="ARBA" id="ARBA00022679"/>
    </source>
</evidence>
<comment type="caution">
    <text evidence="6">The sequence shown here is derived from an EMBL/GenBank/DDBJ whole genome shotgun (WGS) entry which is preliminary data.</text>
</comment>
<dbReference type="PANTHER" id="PTHR10515:SF0">
    <property type="entry name" value="THYMIDINE PHOSPHORYLASE"/>
    <property type="match status" value="1"/>
</dbReference>
<dbReference type="GO" id="GO:0009032">
    <property type="term" value="F:thymidine phosphorylase activity"/>
    <property type="evidence" value="ECO:0007669"/>
    <property type="project" value="UniProtKB-EC"/>
</dbReference>
<dbReference type="Pfam" id="PF07831">
    <property type="entry name" value="PYNP_C"/>
    <property type="match status" value="1"/>
</dbReference>
<dbReference type="Gene3D" id="3.40.1030.10">
    <property type="entry name" value="Nucleoside phosphorylase/phosphoribosyltransferase catalytic domain"/>
    <property type="match status" value="1"/>
</dbReference>
<dbReference type="EC" id="2.4.2.4" evidence="6"/>
<dbReference type="GO" id="GO:0006213">
    <property type="term" value="P:pyrimidine nucleoside metabolic process"/>
    <property type="evidence" value="ECO:0007669"/>
    <property type="project" value="InterPro"/>
</dbReference>
<feature type="domain" description="Pyrimidine nucleoside phosphorylase C-terminal" evidence="5">
    <location>
        <begin position="348"/>
        <end position="422"/>
    </location>
</feature>
<keyword evidence="4 6" id="KW-0808">Transferase</keyword>